<dbReference type="EMBL" id="QGNW01001708">
    <property type="protein sequence ID" value="RVW32720.1"/>
    <property type="molecule type" value="Genomic_DNA"/>
</dbReference>
<dbReference type="GO" id="GO:0040029">
    <property type="term" value="P:epigenetic regulation of gene expression"/>
    <property type="evidence" value="ECO:0007669"/>
    <property type="project" value="InterPro"/>
</dbReference>
<dbReference type="Proteomes" id="UP000288805">
    <property type="component" value="Unassembled WGS sequence"/>
</dbReference>
<dbReference type="GO" id="GO:0009933">
    <property type="term" value="P:meristem structural organization"/>
    <property type="evidence" value="ECO:0007669"/>
    <property type="project" value="InterPro"/>
</dbReference>
<name>A0A438DB86_VITVI</name>
<dbReference type="InterPro" id="IPR044227">
    <property type="entry name" value="TONSOKU"/>
</dbReference>
<gene>
    <name evidence="1" type="primary">TSK_3</name>
    <name evidence="1" type="ORF">CK203_086306</name>
</gene>
<comment type="caution">
    <text evidence="1">The sequence shown here is derived from an EMBL/GenBank/DDBJ whole genome shotgun (WGS) entry which is preliminary data.</text>
</comment>
<evidence type="ECO:0000313" key="1">
    <source>
        <dbReference type="EMBL" id="RVW32720.1"/>
    </source>
</evidence>
<proteinExistence type="predicted"/>
<protein>
    <submittedName>
        <fullName evidence="1">Protein TONSOKU</fullName>
    </submittedName>
</protein>
<dbReference type="GO" id="GO:0005634">
    <property type="term" value="C:nucleus"/>
    <property type="evidence" value="ECO:0007669"/>
    <property type="project" value="InterPro"/>
</dbReference>
<dbReference type="GO" id="GO:0072423">
    <property type="term" value="P:response to DNA damage checkpoint signaling"/>
    <property type="evidence" value="ECO:0007669"/>
    <property type="project" value="InterPro"/>
</dbReference>
<organism evidence="1 2">
    <name type="scientific">Vitis vinifera</name>
    <name type="common">Grape</name>
    <dbReference type="NCBI Taxonomy" id="29760"/>
    <lineage>
        <taxon>Eukaryota</taxon>
        <taxon>Viridiplantae</taxon>
        <taxon>Streptophyta</taxon>
        <taxon>Embryophyta</taxon>
        <taxon>Tracheophyta</taxon>
        <taxon>Spermatophyta</taxon>
        <taxon>Magnoliopsida</taxon>
        <taxon>eudicotyledons</taxon>
        <taxon>Gunneridae</taxon>
        <taxon>Pentapetalae</taxon>
        <taxon>rosids</taxon>
        <taxon>Vitales</taxon>
        <taxon>Vitaceae</taxon>
        <taxon>Viteae</taxon>
        <taxon>Vitis</taxon>
    </lineage>
</organism>
<dbReference type="AlphaFoldDB" id="A0A438DB86"/>
<sequence>MTLWKNSMLLEMPIWTDIVCVLKEVAAAQEGSCIMNTDYNQLEVADSEDDPITAEPAASYDDSCTNSCKRMLQFSESEFIQGLSTAIGMAKKLQLLDLSNNGFSTQDTETIYTAWSLGSRSGLAQRHIKEQTVHLLVRGQKCCGVKPCCKRD</sequence>
<dbReference type="PANTHER" id="PTHR47684:SF1">
    <property type="entry name" value="PROTEIN TONSOKU"/>
    <property type="match status" value="1"/>
</dbReference>
<dbReference type="PANTHER" id="PTHR47684">
    <property type="entry name" value="PROTEIN TONSOKU"/>
    <property type="match status" value="1"/>
</dbReference>
<reference evidence="1 2" key="1">
    <citation type="journal article" date="2018" name="PLoS Genet.">
        <title>Population sequencing reveals clonal diversity and ancestral inbreeding in the grapevine cultivar Chardonnay.</title>
        <authorList>
            <person name="Roach M.J."/>
            <person name="Johnson D.L."/>
            <person name="Bohlmann J."/>
            <person name="van Vuuren H.J."/>
            <person name="Jones S.J."/>
            <person name="Pretorius I.S."/>
            <person name="Schmidt S.A."/>
            <person name="Borneman A.R."/>
        </authorList>
    </citation>
    <scope>NUCLEOTIDE SEQUENCE [LARGE SCALE GENOMIC DNA]</scope>
    <source>
        <strain evidence="2">cv. Chardonnay</strain>
        <tissue evidence="1">Leaf</tissue>
    </source>
</reference>
<evidence type="ECO:0000313" key="2">
    <source>
        <dbReference type="Proteomes" id="UP000288805"/>
    </source>
</evidence>
<accession>A0A438DB86</accession>